<accession>A0A2N5CPL1</accession>
<feature type="transmembrane region" description="Helical" evidence="1">
    <location>
        <begin position="51"/>
        <end position="68"/>
    </location>
</feature>
<keyword evidence="1" id="KW-1133">Transmembrane helix</keyword>
<evidence type="ECO:0000313" key="2">
    <source>
        <dbReference type="EMBL" id="PLR09101.1"/>
    </source>
</evidence>
<feature type="transmembrane region" description="Helical" evidence="1">
    <location>
        <begin position="26"/>
        <end position="45"/>
    </location>
</feature>
<reference evidence="2 3" key="1">
    <citation type="submission" date="2017-12" db="EMBL/GenBank/DDBJ databases">
        <title>The genome sequence of Caulobacter flavus CGMCC1 15093.</title>
        <authorList>
            <person name="Gao J."/>
            <person name="Mao X."/>
            <person name="Sun J."/>
        </authorList>
    </citation>
    <scope>NUCLEOTIDE SEQUENCE [LARGE SCALE GENOMIC DNA]</scope>
    <source>
        <strain evidence="2 3">CGMCC1 15093</strain>
    </source>
</reference>
<protein>
    <submittedName>
        <fullName evidence="2">Uncharacterized protein</fullName>
    </submittedName>
</protein>
<dbReference type="Proteomes" id="UP000234483">
    <property type="component" value="Unassembled WGS sequence"/>
</dbReference>
<evidence type="ECO:0000313" key="3">
    <source>
        <dbReference type="Proteomes" id="UP000234483"/>
    </source>
</evidence>
<evidence type="ECO:0000256" key="1">
    <source>
        <dbReference type="SAM" id="Phobius"/>
    </source>
</evidence>
<keyword evidence="1" id="KW-0472">Membrane</keyword>
<dbReference type="RefSeq" id="WP_101714433.1">
    <property type="nucleotide sequence ID" value="NZ_PJRQ01000040.1"/>
</dbReference>
<dbReference type="EMBL" id="PJRQ01000040">
    <property type="protein sequence ID" value="PLR09101.1"/>
    <property type="molecule type" value="Genomic_DNA"/>
</dbReference>
<dbReference type="AlphaFoldDB" id="A0A2N5CPL1"/>
<name>A0A2N5CPL1_9CAUL</name>
<sequence>MRPDPRLGPWGRLPAGWTASPRRRRLAFVALVAPGAVMAVAGAQVLVSPPLLVAGVIWLAAALAVRWASEPRFLALEAADRPDPGEESAP</sequence>
<keyword evidence="1" id="KW-0812">Transmembrane</keyword>
<organism evidence="2 3">
    <name type="scientific">Caulobacter flavus</name>
    <dbReference type="NCBI Taxonomy" id="1679497"/>
    <lineage>
        <taxon>Bacteria</taxon>
        <taxon>Pseudomonadati</taxon>
        <taxon>Pseudomonadota</taxon>
        <taxon>Alphaproteobacteria</taxon>
        <taxon>Caulobacterales</taxon>
        <taxon>Caulobacteraceae</taxon>
        <taxon>Caulobacter</taxon>
    </lineage>
</organism>
<gene>
    <name evidence="2" type="ORF">CFHF_18310</name>
</gene>
<proteinExistence type="predicted"/>
<comment type="caution">
    <text evidence="2">The sequence shown here is derived from an EMBL/GenBank/DDBJ whole genome shotgun (WGS) entry which is preliminary data.</text>
</comment>